<organism evidence="6 7">
    <name type="scientific">Thermoflavifilum thermophilum</name>
    <dbReference type="NCBI Taxonomy" id="1393122"/>
    <lineage>
        <taxon>Bacteria</taxon>
        <taxon>Pseudomonadati</taxon>
        <taxon>Bacteroidota</taxon>
        <taxon>Chitinophagia</taxon>
        <taxon>Chitinophagales</taxon>
        <taxon>Chitinophagaceae</taxon>
        <taxon>Thermoflavifilum</taxon>
    </lineage>
</organism>
<dbReference type="GO" id="GO:0030170">
    <property type="term" value="F:pyridoxal phosphate binding"/>
    <property type="evidence" value="ECO:0007669"/>
    <property type="project" value="InterPro"/>
</dbReference>
<dbReference type="Gene3D" id="3.90.1150.10">
    <property type="entry name" value="Aspartate Aminotransferase, domain 1"/>
    <property type="match status" value="1"/>
</dbReference>
<comment type="cofactor">
    <cofactor evidence="1 5">
        <name>pyridoxal 5'-phosphate</name>
        <dbReference type="ChEBI" id="CHEBI:597326"/>
    </cofactor>
</comment>
<dbReference type="Gene3D" id="3.40.640.10">
    <property type="entry name" value="Type I PLP-dependent aspartate aminotransferase-like (Major domain)"/>
    <property type="match status" value="1"/>
</dbReference>
<dbReference type="STRING" id="1393122.SAMN05660895_1014"/>
<reference evidence="7" key="1">
    <citation type="submission" date="2016-10" db="EMBL/GenBank/DDBJ databases">
        <authorList>
            <person name="Varghese N."/>
            <person name="Submissions S."/>
        </authorList>
    </citation>
    <scope>NUCLEOTIDE SEQUENCE [LARGE SCALE GENOMIC DNA]</scope>
    <source>
        <strain evidence="7">DSM 14807</strain>
    </source>
</reference>
<proteinExistence type="inferred from homology"/>
<protein>
    <submittedName>
        <fullName evidence="6">Cystathionine beta-lyase</fullName>
    </submittedName>
</protein>
<dbReference type="GO" id="GO:0019346">
    <property type="term" value="P:transsulfuration"/>
    <property type="evidence" value="ECO:0007669"/>
    <property type="project" value="InterPro"/>
</dbReference>
<dbReference type="PIRSF" id="PIRSF001434">
    <property type="entry name" value="CGS"/>
    <property type="match status" value="1"/>
</dbReference>
<gene>
    <name evidence="6" type="ORF">SAMN05660895_1014</name>
</gene>
<sequence length="415" mass="46110">MDDLRCGRQQTEIINGFIFHRAHLIFGTTFNFHGMQLATKLIHAGIEPDPATGAIMTPIYQTSTYVQEAPGKHKGYEYARTQNPTRTVLENAIAAIENGKYGIAFSSGMAAIEAVLHTLRPGDKVIASNDLYGGSYRLFTRIFAKYGIEFQFVDLQDAGRLEQFADERTRLIWIETPTNPLIRIVDIQACAEIAHAHGALLCVDNTFASPWLQNPLDWGADIVVHSATKYLGGHSDVVLGVVVVKDESLAEQLHFIQNSAGAVPGPHDCWLVLRGMKTLHVRMQRHCENARQIAAFLRRHPKVQQVHWCGFPDHPNHAIARRQMRDFGAMMSFVLKDDRIETAHRVLSSTRLFALAESLGGVESLIGHPASMTHASIPREERLKSGLSDSLIRLSVGIEDVNDLIADLEQALQQA</sequence>
<dbReference type="Proteomes" id="UP000199537">
    <property type="component" value="Unassembled WGS sequence"/>
</dbReference>
<evidence type="ECO:0000313" key="6">
    <source>
        <dbReference type="EMBL" id="SFV31228.1"/>
    </source>
</evidence>
<dbReference type="FunFam" id="3.40.640.10:FF:000009">
    <property type="entry name" value="Cystathionine gamma-synthase homolog"/>
    <property type="match status" value="1"/>
</dbReference>
<dbReference type="InterPro" id="IPR015421">
    <property type="entry name" value="PyrdxlP-dep_Trfase_major"/>
</dbReference>
<keyword evidence="6" id="KW-0456">Lyase</keyword>
<dbReference type="InterPro" id="IPR015424">
    <property type="entry name" value="PyrdxlP-dep_Trfase"/>
</dbReference>
<comment type="similarity">
    <text evidence="2 5">Belongs to the trans-sulfuration enzymes family.</text>
</comment>
<keyword evidence="3 4" id="KW-0663">Pyridoxal phosphate</keyword>
<dbReference type="GO" id="GO:0005737">
    <property type="term" value="C:cytoplasm"/>
    <property type="evidence" value="ECO:0007669"/>
    <property type="project" value="TreeGrafter"/>
</dbReference>
<dbReference type="PANTHER" id="PTHR11808">
    <property type="entry name" value="TRANS-SULFURATION ENZYME FAMILY MEMBER"/>
    <property type="match status" value="1"/>
</dbReference>
<dbReference type="AlphaFoldDB" id="A0A1I7N9B4"/>
<evidence type="ECO:0000313" key="7">
    <source>
        <dbReference type="Proteomes" id="UP000199537"/>
    </source>
</evidence>
<dbReference type="FunFam" id="3.90.1150.10:FF:000008">
    <property type="entry name" value="Cystathionine gamma-synthase"/>
    <property type="match status" value="1"/>
</dbReference>
<dbReference type="InterPro" id="IPR000277">
    <property type="entry name" value="Cys/Met-Metab_PyrdxlP-dep_enz"/>
</dbReference>
<dbReference type="SUPFAM" id="SSF53383">
    <property type="entry name" value="PLP-dependent transferases"/>
    <property type="match status" value="1"/>
</dbReference>
<accession>A0A1I7N9B4</accession>
<dbReference type="InterPro" id="IPR015422">
    <property type="entry name" value="PyrdxlP-dep_Trfase_small"/>
</dbReference>
<evidence type="ECO:0000256" key="1">
    <source>
        <dbReference type="ARBA" id="ARBA00001933"/>
    </source>
</evidence>
<dbReference type="CDD" id="cd00614">
    <property type="entry name" value="CGS_like"/>
    <property type="match status" value="1"/>
</dbReference>
<dbReference type="Pfam" id="PF01053">
    <property type="entry name" value="Cys_Met_Meta_PP"/>
    <property type="match status" value="1"/>
</dbReference>
<evidence type="ECO:0000256" key="3">
    <source>
        <dbReference type="ARBA" id="ARBA00022898"/>
    </source>
</evidence>
<evidence type="ECO:0000256" key="5">
    <source>
        <dbReference type="RuleBase" id="RU362118"/>
    </source>
</evidence>
<dbReference type="GO" id="GO:0004123">
    <property type="term" value="F:cystathionine gamma-lyase activity"/>
    <property type="evidence" value="ECO:0007669"/>
    <property type="project" value="UniProtKB-ARBA"/>
</dbReference>
<dbReference type="PROSITE" id="PS00868">
    <property type="entry name" value="CYS_MET_METAB_PP"/>
    <property type="match status" value="1"/>
</dbReference>
<evidence type="ECO:0000256" key="4">
    <source>
        <dbReference type="PIRSR" id="PIRSR001434-2"/>
    </source>
</evidence>
<dbReference type="NCBIfam" id="NF005871">
    <property type="entry name" value="PRK07811.1"/>
    <property type="match status" value="1"/>
</dbReference>
<keyword evidence="7" id="KW-1185">Reference proteome</keyword>
<evidence type="ECO:0000256" key="2">
    <source>
        <dbReference type="ARBA" id="ARBA00009077"/>
    </source>
</evidence>
<feature type="modified residue" description="N6-(pyridoxal phosphate)lysine" evidence="4">
    <location>
        <position position="229"/>
    </location>
</feature>
<dbReference type="EMBL" id="FPCJ01000001">
    <property type="protein sequence ID" value="SFV31228.1"/>
    <property type="molecule type" value="Genomic_DNA"/>
</dbReference>
<name>A0A1I7N9B4_9BACT</name>
<dbReference type="InterPro" id="IPR054542">
    <property type="entry name" value="Cys_met_metab_PP"/>
</dbReference>